<evidence type="ECO:0000313" key="2">
    <source>
        <dbReference type="EMBL" id="HIX82014.1"/>
    </source>
</evidence>
<dbReference type="Proteomes" id="UP000886724">
    <property type="component" value="Unassembled WGS sequence"/>
</dbReference>
<reference evidence="2" key="1">
    <citation type="journal article" date="2021" name="PeerJ">
        <title>Extensive microbial diversity within the chicken gut microbiome revealed by metagenomics and culture.</title>
        <authorList>
            <person name="Gilroy R."/>
            <person name="Ravi A."/>
            <person name="Getino M."/>
            <person name="Pursley I."/>
            <person name="Horton D.L."/>
            <person name="Alikhan N.F."/>
            <person name="Baker D."/>
            <person name="Gharbi K."/>
            <person name="Hall N."/>
            <person name="Watson M."/>
            <person name="Adriaenssens E.M."/>
            <person name="Foster-Nyarko E."/>
            <person name="Jarju S."/>
            <person name="Secka A."/>
            <person name="Antonio M."/>
            <person name="Oren A."/>
            <person name="Chaudhuri R.R."/>
            <person name="La Ragione R."/>
            <person name="Hildebrand F."/>
            <person name="Pallen M.J."/>
        </authorList>
    </citation>
    <scope>NUCLEOTIDE SEQUENCE</scope>
    <source>
        <strain evidence="2">ChiGjej1B1-14440</strain>
    </source>
</reference>
<sequence length="199" mass="23164">MSWVNGEIIINDLSKKELNIAYAKIRASVRHEADLEEFPNIGDYINEIKLLNNTVYNDVDSARNFIQSKYSVWKRKYSAVVAFKDTSKAKTTGKIINLEQRIEKEKEKLDNYKNAHLVNNYKAKLVGCPKCGSKINKDYIRGDRCPLCGQDLRSITTIETIKRYRLKIKELEKQVKEEKSKQSKKLPTKYLVCYEEYIG</sequence>
<protein>
    <submittedName>
        <fullName evidence="2">Uncharacterized protein</fullName>
    </submittedName>
</protein>
<evidence type="ECO:0000313" key="3">
    <source>
        <dbReference type="Proteomes" id="UP000886724"/>
    </source>
</evidence>
<feature type="coiled-coil region" evidence="1">
    <location>
        <begin position="88"/>
        <end position="115"/>
    </location>
</feature>
<organism evidence="2 3">
    <name type="scientific">Candidatus Erysipelatoclostridium merdavium</name>
    <dbReference type="NCBI Taxonomy" id="2838566"/>
    <lineage>
        <taxon>Bacteria</taxon>
        <taxon>Bacillati</taxon>
        <taxon>Bacillota</taxon>
        <taxon>Erysipelotrichia</taxon>
        <taxon>Erysipelotrichales</taxon>
        <taxon>Erysipelotrichales incertae sedis</taxon>
    </lineage>
</organism>
<proteinExistence type="predicted"/>
<dbReference type="EMBL" id="DXET01000188">
    <property type="protein sequence ID" value="HIX82014.1"/>
    <property type="molecule type" value="Genomic_DNA"/>
</dbReference>
<evidence type="ECO:0000256" key="1">
    <source>
        <dbReference type="SAM" id="Coils"/>
    </source>
</evidence>
<comment type="caution">
    <text evidence="2">The sequence shown here is derived from an EMBL/GenBank/DDBJ whole genome shotgun (WGS) entry which is preliminary data.</text>
</comment>
<gene>
    <name evidence="2" type="ORF">H9980_08610</name>
</gene>
<keyword evidence="1" id="KW-0175">Coiled coil</keyword>
<reference evidence="2" key="2">
    <citation type="submission" date="2021-04" db="EMBL/GenBank/DDBJ databases">
        <authorList>
            <person name="Gilroy R."/>
        </authorList>
    </citation>
    <scope>NUCLEOTIDE SEQUENCE</scope>
    <source>
        <strain evidence="2">ChiGjej1B1-14440</strain>
    </source>
</reference>
<accession>A0A9D1XMD4</accession>
<name>A0A9D1XMD4_9FIRM</name>
<dbReference type="AlphaFoldDB" id="A0A9D1XMD4"/>
<dbReference type="SUPFAM" id="SSF75712">
    <property type="entry name" value="Rad50 coiled-coil Zn hook"/>
    <property type="match status" value="1"/>
</dbReference>